<accession>A0ABS5A716</accession>
<feature type="signal peptide" evidence="1">
    <location>
        <begin position="1"/>
        <end position="22"/>
    </location>
</feature>
<dbReference type="InterPro" id="IPR011042">
    <property type="entry name" value="6-blade_b-propeller_TolB-like"/>
</dbReference>
<evidence type="ECO:0000313" key="3">
    <source>
        <dbReference type="Proteomes" id="UP001519363"/>
    </source>
</evidence>
<protein>
    <recommendedName>
        <fullName evidence="4">Superoxide dismutase</fullName>
    </recommendedName>
</protein>
<evidence type="ECO:0000256" key="1">
    <source>
        <dbReference type="SAM" id="SignalP"/>
    </source>
</evidence>
<sequence>MRRLLIPVLAALLALTPGTAAATPPPDVLPLPNGFSPEGITVHGRNAYTGSLVDGTIRRLDLLTGASTRFAPPPGPRKISVGLDVDHLGRLWVAGGGDSPSFPGVLAGFRVYDTRTGALLADVPTPFARLVNDVKATRDAVWFTDSLDPAALIRVPLARDGRIGTPHKVVLGGDWAPGGGGIEANGIAATPDGTRLLVAQTIAPGGGAALYLVPAGTSGTAEAHRIALQAPLPSADGLVLLGRTLHVVTFNGVVRVELSPGLTSGRVLGTTPVPGAAFPTTADVFGPRMYVVDGNITQIGNPAAEFKVVAIRTP</sequence>
<gene>
    <name evidence="2" type="ORF">JOF53_001255</name>
</gene>
<dbReference type="RefSeq" id="WP_143342724.1">
    <property type="nucleotide sequence ID" value="NZ_JAGIOO010000001.1"/>
</dbReference>
<keyword evidence="1" id="KW-0732">Signal</keyword>
<feature type="chain" id="PRO_5047526856" description="Superoxide dismutase" evidence="1">
    <location>
        <begin position="23"/>
        <end position="314"/>
    </location>
</feature>
<evidence type="ECO:0000313" key="2">
    <source>
        <dbReference type="EMBL" id="MBP2472383.1"/>
    </source>
</evidence>
<organism evidence="2 3">
    <name type="scientific">Crossiella equi</name>
    <dbReference type="NCBI Taxonomy" id="130796"/>
    <lineage>
        <taxon>Bacteria</taxon>
        <taxon>Bacillati</taxon>
        <taxon>Actinomycetota</taxon>
        <taxon>Actinomycetes</taxon>
        <taxon>Pseudonocardiales</taxon>
        <taxon>Pseudonocardiaceae</taxon>
        <taxon>Crossiella</taxon>
    </lineage>
</organism>
<evidence type="ECO:0008006" key="4">
    <source>
        <dbReference type="Google" id="ProtNLM"/>
    </source>
</evidence>
<dbReference type="Gene3D" id="2.120.10.30">
    <property type="entry name" value="TolB, C-terminal domain"/>
    <property type="match status" value="1"/>
</dbReference>
<comment type="caution">
    <text evidence="2">The sequence shown here is derived from an EMBL/GenBank/DDBJ whole genome shotgun (WGS) entry which is preliminary data.</text>
</comment>
<dbReference type="EMBL" id="JAGIOO010000001">
    <property type="protein sequence ID" value="MBP2472383.1"/>
    <property type="molecule type" value="Genomic_DNA"/>
</dbReference>
<keyword evidence="3" id="KW-1185">Reference proteome</keyword>
<dbReference type="Proteomes" id="UP001519363">
    <property type="component" value="Unassembled WGS sequence"/>
</dbReference>
<reference evidence="2 3" key="1">
    <citation type="submission" date="2021-03" db="EMBL/GenBank/DDBJ databases">
        <title>Sequencing the genomes of 1000 actinobacteria strains.</title>
        <authorList>
            <person name="Klenk H.-P."/>
        </authorList>
    </citation>
    <scope>NUCLEOTIDE SEQUENCE [LARGE SCALE GENOMIC DNA]</scope>
    <source>
        <strain evidence="2 3">DSM 44580</strain>
    </source>
</reference>
<dbReference type="SUPFAM" id="SSF63829">
    <property type="entry name" value="Calcium-dependent phosphotriesterase"/>
    <property type="match status" value="1"/>
</dbReference>
<name>A0ABS5A716_9PSEU</name>
<proteinExistence type="predicted"/>